<dbReference type="AlphaFoldDB" id="A0A1G1WP13"/>
<evidence type="ECO:0000256" key="5">
    <source>
        <dbReference type="NCBIfam" id="TIGR00020"/>
    </source>
</evidence>
<evidence type="ECO:0000313" key="9">
    <source>
        <dbReference type="Proteomes" id="UP000178068"/>
    </source>
</evidence>
<keyword evidence="3 4" id="KW-0648">Protein biosynthesis</keyword>
<dbReference type="Gene3D" id="1.20.58.410">
    <property type="entry name" value="Release factor"/>
    <property type="match status" value="1"/>
</dbReference>
<evidence type="ECO:0000313" key="8">
    <source>
        <dbReference type="EMBL" id="OGY29476.1"/>
    </source>
</evidence>
<dbReference type="SMART" id="SM00937">
    <property type="entry name" value="PCRF"/>
    <property type="match status" value="1"/>
</dbReference>
<dbReference type="InterPro" id="IPR004374">
    <property type="entry name" value="PrfB"/>
</dbReference>
<feature type="coiled-coil region" evidence="6">
    <location>
        <begin position="50"/>
        <end position="109"/>
    </location>
</feature>
<feature type="modified residue" description="N5-methylglutamine" evidence="4">
    <location>
        <position position="245"/>
    </location>
</feature>
<proteinExistence type="inferred from homology"/>
<evidence type="ECO:0000256" key="1">
    <source>
        <dbReference type="ARBA" id="ARBA00010835"/>
    </source>
</evidence>
<dbReference type="PANTHER" id="PTHR43116">
    <property type="entry name" value="PEPTIDE CHAIN RELEASE FACTOR 2"/>
    <property type="match status" value="1"/>
</dbReference>
<feature type="domain" description="Peptide chain release factor" evidence="7">
    <location>
        <begin position="79"/>
        <end position="188"/>
    </location>
</feature>
<dbReference type="GO" id="GO:0005737">
    <property type="term" value="C:cytoplasm"/>
    <property type="evidence" value="ECO:0007669"/>
    <property type="project" value="UniProtKB-SubCell"/>
</dbReference>
<dbReference type="NCBIfam" id="TIGR00020">
    <property type="entry name" value="prfB"/>
    <property type="match status" value="1"/>
</dbReference>
<name>A0A1G1WP13_9BACT</name>
<keyword evidence="6" id="KW-0175">Coiled coil</keyword>
<evidence type="ECO:0000256" key="2">
    <source>
        <dbReference type="ARBA" id="ARBA00022481"/>
    </source>
</evidence>
<dbReference type="Gene3D" id="3.30.70.1660">
    <property type="match status" value="1"/>
</dbReference>
<dbReference type="GO" id="GO:0016149">
    <property type="term" value="F:translation release factor activity, codon specific"/>
    <property type="evidence" value="ECO:0007669"/>
    <property type="project" value="UniProtKB-UniRule"/>
</dbReference>
<dbReference type="Gene3D" id="3.30.160.20">
    <property type="match status" value="1"/>
</dbReference>
<evidence type="ECO:0000256" key="3">
    <source>
        <dbReference type="ARBA" id="ARBA00022917"/>
    </source>
</evidence>
<sequence>MESLNEKIEDLLTRLNRVANEETLQKDNQRIRELEAISMKADFWQDTTVAQETMRELSALTAQQKEIEDLKSNLITAKELLTVSGGQGSNGMEAELAKLEERIASLETLSFLSGPYDRGDAIISIHAGQGGVEAMDWAAMLLRMYLKYASKKNWGAELFDESKGEEAGIKSASIEIRGTDAYGLLKKEAGTHRLVRQSPFNADSLRQTSFALVEVLPVVAEAAKKEINPDEIEMETFRASGPGGQNVQKVNSAVRLRHKPSGIVVTAQSERSQLQNRESALKVLAAKLYLLEEAKRVENERSLKGEYKTASWGNQIRSYVLHPYKQVKDLRTDLVSNDPDAVLAGYLDPFIEAELKI</sequence>
<dbReference type="STRING" id="1802603.A3F35_01935"/>
<reference evidence="8 9" key="1">
    <citation type="journal article" date="2016" name="Nat. Commun.">
        <title>Thousands of microbial genomes shed light on interconnected biogeochemical processes in an aquifer system.</title>
        <authorList>
            <person name="Anantharaman K."/>
            <person name="Brown C.T."/>
            <person name="Hug L.A."/>
            <person name="Sharon I."/>
            <person name="Castelle C.J."/>
            <person name="Probst A.J."/>
            <person name="Thomas B.C."/>
            <person name="Singh A."/>
            <person name="Wilkins M.J."/>
            <person name="Karaoz U."/>
            <person name="Brodie E.L."/>
            <person name="Williams K.H."/>
            <person name="Hubbard S.S."/>
            <person name="Banfield J.F."/>
        </authorList>
    </citation>
    <scope>NUCLEOTIDE SEQUENCE [LARGE SCALE GENOMIC DNA]</scope>
</reference>
<dbReference type="EMBL" id="MHCZ01000030">
    <property type="protein sequence ID" value="OGY29476.1"/>
    <property type="molecule type" value="Genomic_DNA"/>
</dbReference>
<keyword evidence="4" id="KW-0963">Cytoplasm</keyword>
<comment type="similarity">
    <text evidence="1 4">Belongs to the prokaryotic/mitochondrial release factor family.</text>
</comment>
<comment type="PTM">
    <text evidence="4">Methylated by PrmC. Methylation increases the termination efficiency of RF2.</text>
</comment>
<protein>
    <recommendedName>
        <fullName evidence="4 5">Peptide chain release factor 2</fullName>
        <shortName evidence="4">RF-2</shortName>
    </recommendedName>
</protein>
<dbReference type="InterPro" id="IPR005139">
    <property type="entry name" value="PCRF"/>
</dbReference>
<evidence type="ECO:0000259" key="7">
    <source>
        <dbReference type="SMART" id="SM00937"/>
    </source>
</evidence>
<comment type="function">
    <text evidence="4">Peptide chain release factor 2 directs the termination of translation in response to the peptide chain termination codons UGA and UAA.</text>
</comment>
<accession>A0A1G1WP13</accession>
<organism evidence="8 9">
    <name type="scientific">Candidatus Woykebacteria bacterium RIFCSPHIGHO2_12_FULL_45_10</name>
    <dbReference type="NCBI Taxonomy" id="1802603"/>
    <lineage>
        <taxon>Bacteria</taxon>
        <taxon>Candidatus Woykeibacteriota</taxon>
    </lineage>
</organism>
<dbReference type="Pfam" id="PF03462">
    <property type="entry name" value="PCRF"/>
    <property type="match status" value="1"/>
</dbReference>
<gene>
    <name evidence="4" type="primary">prfB</name>
    <name evidence="8" type="ORF">A3F35_01935</name>
</gene>
<evidence type="ECO:0000256" key="4">
    <source>
        <dbReference type="HAMAP-Rule" id="MF_00094"/>
    </source>
</evidence>
<dbReference type="SUPFAM" id="SSF75620">
    <property type="entry name" value="Release factor"/>
    <property type="match status" value="1"/>
</dbReference>
<dbReference type="InterPro" id="IPR000352">
    <property type="entry name" value="Pep_chain_release_fac_I"/>
</dbReference>
<dbReference type="InterPro" id="IPR045853">
    <property type="entry name" value="Pep_chain_release_fac_I_sf"/>
</dbReference>
<dbReference type="Proteomes" id="UP000178068">
    <property type="component" value="Unassembled WGS sequence"/>
</dbReference>
<comment type="subcellular location">
    <subcellularLocation>
        <location evidence="4">Cytoplasm</location>
    </subcellularLocation>
</comment>
<dbReference type="Pfam" id="PF00472">
    <property type="entry name" value="RF-1"/>
    <property type="match status" value="1"/>
</dbReference>
<evidence type="ECO:0000256" key="6">
    <source>
        <dbReference type="SAM" id="Coils"/>
    </source>
</evidence>
<dbReference type="HAMAP" id="MF_00094">
    <property type="entry name" value="Rel_fac_2"/>
    <property type="match status" value="1"/>
</dbReference>
<dbReference type="PANTHER" id="PTHR43116:SF3">
    <property type="entry name" value="CLASS I PEPTIDE CHAIN RELEASE FACTOR"/>
    <property type="match status" value="1"/>
</dbReference>
<comment type="caution">
    <text evidence="8">The sequence shown here is derived from an EMBL/GenBank/DDBJ whole genome shotgun (WGS) entry which is preliminary data.</text>
</comment>
<keyword evidence="2 4" id="KW-0488">Methylation</keyword>